<name>A0A8I1FYM6_9PSED</name>
<protein>
    <submittedName>
        <fullName evidence="2">Uncharacterized protein</fullName>
    </submittedName>
</protein>
<keyword evidence="1" id="KW-0175">Coiled coil</keyword>
<comment type="caution">
    <text evidence="2">The sequence shown here is derived from an EMBL/GenBank/DDBJ whole genome shotgun (WGS) entry which is preliminary data.</text>
</comment>
<dbReference type="EMBL" id="JAEKCZ010000034">
    <property type="protein sequence ID" value="MBJ2259700.1"/>
    <property type="molecule type" value="Genomic_DNA"/>
</dbReference>
<proteinExistence type="predicted"/>
<evidence type="ECO:0000313" key="2">
    <source>
        <dbReference type="EMBL" id="MBJ2259700.1"/>
    </source>
</evidence>
<sequence length="255" mass="28809">MADKFNELTNAAGITADVVMELGAYFSAQDMRKVQTGLTTAARELRALTHNSSLLGRLGEKLSHEQRELLTNAAALLDSVKYNVEHAKERKARAEKAVAKKRQQWEREAEQLVKTHFSLPADTVAEQLRILEIHLVAQAVLGQTIYLKNHLQLRNAMQEEPPRWSNHTAAQWRRSEVSSLLADMHSAIRYYLSWELQITPAKRLEELQHNLEARRAEVLTMPQSVETLRIWSDALKGAAFITSVLPSGSPSKPKE</sequence>
<organism evidence="2 3">
    <name type="scientific">Pseudomonas psychrophila</name>
    <dbReference type="NCBI Taxonomy" id="122355"/>
    <lineage>
        <taxon>Bacteria</taxon>
        <taxon>Pseudomonadati</taxon>
        <taxon>Pseudomonadota</taxon>
        <taxon>Gammaproteobacteria</taxon>
        <taxon>Pseudomonadales</taxon>
        <taxon>Pseudomonadaceae</taxon>
        <taxon>Pseudomonas</taxon>
    </lineage>
</organism>
<evidence type="ECO:0000313" key="3">
    <source>
        <dbReference type="Proteomes" id="UP000658390"/>
    </source>
</evidence>
<dbReference type="AlphaFoldDB" id="A0A8I1FYM6"/>
<dbReference type="RefSeq" id="WP_108184793.1">
    <property type="nucleotide sequence ID" value="NZ_JAEKCZ010000034.1"/>
</dbReference>
<feature type="coiled-coil region" evidence="1">
    <location>
        <begin position="77"/>
        <end position="104"/>
    </location>
</feature>
<reference evidence="2" key="1">
    <citation type="submission" date="2020-12" db="EMBL/GenBank/DDBJ databases">
        <title>Antibiotic resistance and phylogeny of Pseudomonas spp. isolated over three decades from chicken meat in the Norwegian food chain.</title>
        <authorList>
            <person name="Moen B."/>
        </authorList>
    </citation>
    <scope>NUCLEOTIDE SEQUENCE</scope>
    <source>
        <strain evidence="2">MF6762</strain>
    </source>
</reference>
<accession>A0A8I1FYM6</accession>
<dbReference type="Proteomes" id="UP000658390">
    <property type="component" value="Unassembled WGS sequence"/>
</dbReference>
<evidence type="ECO:0000256" key="1">
    <source>
        <dbReference type="SAM" id="Coils"/>
    </source>
</evidence>
<gene>
    <name evidence="2" type="ORF">JFT45_24670</name>
</gene>